<keyword evidence="1" id="KW-0175">Coiled coil</keyword>
<dbReference type="Gene3D" id="6.10.250.3150">
    <property type="match status" value="1"/>
</dbReference>
<organism evidence="5 6">
    <name type="scientific">Bifidobacterium longum</name>
    <dbReference type="NCBI Taxonomy" id="216816"/>
    <lineage>
        <taxon>Bacteria</taxon>
        <taxon>Bacillati</taxon>
        <taxon>Actinomycetota</taxon>
        <taxon>Actinomycetes</taxon>
        <taxon>Bifidobacteriales</taxon>
        <taxon>Bifidobacteriaceae</taxon>
        <taxon>Bifidobacterium</taxon>
    </lineage>
</organism>
<evidence type="ECO:0000256" key="3">
    <source>
        <dbReference type="SAM" id="SignalP"/>
    </source>
</evidence>
<dbReference type="SUPFAM" id="SSF54001">
    <property type="entry name" value="Cysteine proteinases"/>
    <property type="match status" value="1"/>
</dbReference>
<evidence type="ECO:0000313" key="5">
    <source>
        <dbReference type="EMBL" id="PKD14781.1"/>
    </source>
</evidence>
<feature type="region of interest" description="Disordered" evidence="2">
    <location>
        <begin position="282"/>
        <end position="338"/>
    </location>
</feature>
<comment type="caution">
    <text evidence="5">The sequence shown here is derived from an EMBL/GenBank/DDBJ whole genome shotgun (WGS) entry which is preliminary data.</text>
</comment>
<feature type="region of interest" description="Disordered" evidence="2">
    <location>
        <begin position="173"/>
        <end position="199"/>
    </location>
</feature>
<protein>
    <recommendedName>
        <fullName evidence="4">Peptidase C51 domain-containing protein</fullName>
    </recommendedName>
</protein>
<dbReference type="RefSeq" id="WP_101027474.1">
    <property type="nucleotide sequence ID" value="NZ_PJEG01000010.1"/>
</dbReference>
<feature type="signal peptide" evidence="3">
    <location>
        <begin position="1"/>
        <end position="34"/>
    </location>
</feature>
<feature type="compositionally biased region" description="Pro residues" evidence="2">
    <location>
        <begin position="307"/>
        <end position="323"/>
    </location>
</feature>
<reference evidence="5 6" key="1">
    <citation type="submission" date="2017-12" db="EMBL/GenBank/DDBJ databases">
        <title>Bifidobacterium longum APC/DPC strains.</title>
        <authorList>
            <person name="Arboleya S."/>
        </authorList>
    </citation>
    <scope>NUCLEOTIDE SEQUENCE [LARGE SCALE GENOMIC DNA]</scope>
    <source>
        <strain evidence="5 6">APC1461</strain>
    </source>
</reference>
<feature type="chain" id="PRO_5014922888" description="Peptidase C51 domain-containing protein" evidence="3">
    <location>
        <begin position="35"/>
        <end position="453"/>
    </location>
</feature>
<dbReference type="PROSITE" id="PS50911">
    <property type="entry name" value="CHAP"/>
    <property type="match status" value="1"/>
</dbReference>
<keyword evidence="3" id="KW-0732">Signal</keyword>
<feature type="region of interest" description="Disordered" evidence="2">
    <location>
        <begin position="99"/>
        <end position="120"/>
    </location>
</feature>
<name>A0A2N0TJ68_BIFLN</name>
<dbReference type="AlphaFoldDB" id="A0A2N0TJ68"/>
<dbReference type="Pfam" id="PF05257">
    <property type="entry name" value="CHAP"/>
    <property type="match status" value="1"/>
</dbReference>
<accession>A0A2N0TJ68</accession>
<feature type="compositionally biased region" description="Gly residues" evidence="2">
    <location>
        <begin position="325"/>
        <end position="337"/>
    </location>
</feature>
<dbReference type="PROSITE" id="PS51257">
    <property type="entry name" value="PROKAR_LIPOPROTEIN"/>
    <property type="match status" value="1"/>
</dbReference>
<evidence type="ECO:0000259" key="4">
    <source>
        <dbReference type="PROSITE" id="PS50911"/>
    </source>
</evidence>
<dbReference type="EMBL" id="PJEG01000010">
    <property type="protein sequence ID" value="PKD14781.1"/>
    <property type="molecule type" value="Genomic_DNA"/>
</dbReference>
<sequence>MTNVRVIKPALAALVAAAACVGGLAFSSAQPAQADTYSDLINAQNQHAASVQREAELKQQLAGASQELADKVLELDDLTNNKIVAAQAKVTQANEDAATAQDEADAASKRLSAAQKDKETLEEQIKQTGRDYDDAHAAVAQLARDEMHGSNASDVMSVVTGATSTQDFVNSMQSRDALSRNEANAASSAATSLSTSKNRGERLAAIEKQIAVLKTQADEKAASAQTAAETAQSERDALDKLRQEGEARRDELSSMIDSLDSQSAKQAAQTVLIASQVDSYNRQYQKEQQDAANRVDTGNQGGTPSTPVTPTPAPTPTPPPTPTVPGGGGSSSGGQGTSNGDYGNAYAAGQCTYWAYERRRQMGIGTPSYLGNGGDWWRNAPSYGLRVDHNPQVGAALSFLPGQDGADGTYGHVAVVEAVYGDGTFQISEMNWGGPWNMHNRTLTNLGQYWFVH</sequence>
<evidence type="ECO:0000256" key="2">
    <source>
        <dbReference type="SAM" id="MobiDB-lite"/>
    </source>
</evidence>
<dbReference type="Proteomes" id="UP000232928">
    <property type="component" value="Unassembled WGS sequence"/>
</dbReference>
<evidence type="ECO:0000256" key="1">
    <source>
        <dbReference type="SAM" id="Coils"/>
    </source>
</evidence>
<proteinExistence type="predicted"/>
<feature type="domain" description="Peptidase C51" evidence="4">
    <location>
        <begin position="326"/>
        <end position="453"/>
    </location>
</feature>
<gene>
    <name evidence="5" type="ORF">APC1461_0465</name>
</gene>
<feature type="compositionally biased region" description="Low complexity" evidence="2">
    <location>
        <begin position="180"/>
        <end position="196"/>
    </location>
</feature>
<dbReference type="InterPro" id="IPR007921">
    <property type="entry name" value="CHAP_dom"/>
</dbReference>
<dbReference type="InterPro" id="IPR038765">
    <property type="entry name" value="Papain-like_cys_pep_sf"/>
</dbReference>
<dbReference type="Gene3D" id="3.90.1720.10">
    <property type="entry name" value="endopeptidase domain like (from Nostoc punctiforme)"/>
    <property type="match status" value="1"/>
</dbReference>
<evidence type="ECO:0000313" key="6">
    <source>
        <dbReference type="Proteomes" id="UP000232928"/>
    </source>
</evidence>
<feature type="coiled-coil region" evidence="1">
    <location>
        <begin position="214"/>
        <end position="244"/>
    </location>
</feature>